<reference evidence="2" key="1">
    <citation type="submission" date="2014-11" db="EMBL/GenBank/DDBJ databases">
        <authorList>
            <person name="Otto D Thomas"/>
            <person name="Naeem Raeece"/>
        </authorList>
    </citation>
    <scope>NUCLEOTIDE SEQUENCE</scope>
</reference>
<feature type="signal peptide" evidence="1">
    <location>
        <begin position="1"/>
        <end position="21"/>
    </location>
</feature>
<gene>
    <name evidence="2" type="ORF">Cvel_23863</name>
</gene>
<evidence type="ECO:0000256" key="1">
    <source>
        <dbReference type="SAM" id="SignalP"/>
    </source>
</evidence>
<organism evidence="2">
    <name type="scientific">Chromera velia CCMP2878</name>
    <dbReference type="NCBI Taxonomy" id="1169474"/>
    <lineage>
        <taxon>Eukaryota</taxon>
        <taxon>Sar</taxon>
        <taxon>Alveolata</taxon>
        <taxon>Colpodellida</taxon>
        <taxon>Chromeraceae</taxon>
        <taxon>Chromera</taxon>
    </lineage>
</organism>
<protein>
    <submittedName>
        <fullName evidence="2">Uncharacterized protein</fullName>
    </submittedName>
</protein>
<dbReference type="AlphaFoldDB" id="A0A0G4GY56"/>
<keyword evidence="1" id="KW-0732">Signal</keyword>
<name>A0A0G4GY56_9ALVE</name>
<sequence>MKHLLPVLGLSLAVLSTDVHGHLLKDHIVFEEANEVAEWEGHEVDPEEIAQVLLEEGEEEQEEDEWPGTSYAQTFGAEIELSMWSVLADGVQKGSPLWKGGDGKSEIVAETQGSQGRMGIENIILPVTLNKSGRRALKKAVDSIGRKNAQMSMEAAYMAKSDRKLREWIHRSQACRANGEAQRIIAAIPQEDTKYLDMTFREAFEILNGSDMDVAKAAKRVVYKAAFFCTCRLSKGGMMKFNDSPFPIGPPIGMSKSGAGSGRGTTNWMKMAAYDLEPREMIIGNPQVTAAVNIQAAGLSLWNHQDFDYALNQEQTGSMPLPFPDVIKEEIGRLVKEGESYMKKPGADAYIGWLSYYVFAIGMSDGAKQSRDCTLANPKDSVLGFNVRTKFKEIHEYLDTQKPTDATLPTGDELFELVWGIAKKGWTNGDFPSKMNGQPCDPAQFRLGGAVQQSTVMLKDMIASLPGEDKFTQADPSLGKYPLQDTNGQKALIIEFRTPKMLCGKNEDRFRPLPTITWWRDYLLRYFDFFRSFNDWSRSNNFASNRNVPRMDLTSRCSPRTWGFYSRGMFPRVCHASCKDDGSDCTVTPNAKFSTVG</sequence>
<feature type="chain" id="PRO_5005191337" evidence="1">
    <location>
        <begin position="22"/>
        <end position="597"/>
    </location>
</feature>
<dbReference type="EMBL" id="CDMZ01001671">
    <property type="protein sequence ID" value="CEM36012.1"/>
    <property type="molecule type" value="Genomic_DNA"/>
</dbReference>
<dbReference type="VEuPathDB" id="CryptoDB:Cvel_23863"/>
<evidence type="ECO:0000313" key="2">
    <source>
        <dbReference type="EMBL" id="CEM36012.1"/>
    </source>
</evidence>
<proteinExistence type="predicted"/>
<accession>A0A0G4GY56</accession>